<gene>
    <name evidence="8" type="ORF">AAHA92_29515</name>
</gene>
<keyword evidence="4" id="KW-0804">Transcription</keyword>
<dbReference type="GO" id="GO:0003677">
    <property type="term" value="F:DNA binding"/>
    <property type="evidence" value="ECO:0007669"/>
    <property type="project" value="UniProtKB-KW"/>
</dbReference>
<dbReference type="InterPro" id="IPR015300">
    <property type="entry name" value="DNA-bd_pseudobarrel_sf"/>
</dbReference>
<protein>
    <recommendedName>
        <fullName evidence="7">TF-B3 domain-containing protein</fullName>
    </recommendedName>
</protein>
<evidence type="ECO:0000256" key="3">
    <source>
        <dbReference type="ARBA" id="ARBA00023125"/>
    </source>
</evidence>
<comment type="subcellular location">
    <subcellularLocation>
        <location evidence="1">Nucleus</location>
    </subcellularLocation>
</comment>
<dbReference type="AlphaFoldDB" id="A0ABD1FYM3"/>
<proteinExistence type="predicted"/>
<keyword evidence="5" id="KW-0539">Nucleus</keyword>
<feature type="domain" description="TF-B3" evidence="7">
    <location>
        <begin position="1"/>
        <end position="36"/>
    </location>
</feature>
<evidence type="ECO:0000256" key="4">
    <source>
        <dbReference type="ARBA" id="ARBA00023163"/>
    </source>
</evidence>
<evidence type="ECO:0000259" key="7">
    <source>
        <dbReference type="PROSITE" id="PS50863"/>
    </source>
</evidence>
<evidence type="ECO:0000313" key="9">
    <source>
        <dbReference type="Proteomes" id="UP001567538"/>
    </source>
</evidence>
<feature type="region of interest" description="Disordered" evidence="6">
    <location>
        <begin position="65"/>
        <end position="95"/>
    </location>
</feature>
<evidence type="ECO:0000256" key="5">
    <source>
        <dbReference type="ARBA" id="ARBA00023242"/>
    </source>
</evidence>
<reference evidence="8 9" key="1">
    <citation type="submission" date="2024-06" db="EMBL/GenBank/DDBJ databases">
        <title>A chromosome level genome sequence of Diviner's sage (Salvia divinorum).</title>
        <authorList>
            <person name="Ford S.A."/>
            <person name="Ro D.-K."/>
            <person name="Ness R.W."/>
            <person name="Phillips M.A."/>
        </authorList>
    </citation>
    <scope>NUCLEOTIDE SEQUENCE [LARGE SCALE GENOMIC DNA]</scope>
    <source>
        <strain evidence="8">SAF-2024a</strain>
        <tissue evidence="8">Leaf</tissue>
    </source>
</reference>
<evidence type="ECO:0000256" key="6">
    <source>
        <dbReference type="SAM" id="MobiDB-lite"/>
    </source>
</evidence>
<sequence length="95" mass="10718">MGWVEFVRDNRISHHNSLTFTLVGLGLFDVQRYDIGSGCPRMEDIEQCVVEHEDDMADAFSADMDSLNNYEPSETESGTNFASDEYYEPGRGAID</sequence>
<keyword evidence="9" id="KW-1185">Reference proteome</keyword>
<dbReference type="SUPFAM" id="SSF101936">
    <property type="entry name" value="DNA-binding pseudobarrel domain"/>
    <property type="match status" value="1"/>
</dbReference>
<keyword evidence="3" id="KW-0238">DNA-binding</keyword>
<dbReference type="Proteomes" id="UP001567538">
    <property type="component" value="Unassembled WGS sequence"/>
</dbReference>
<evidence type="ECO:0000313" key="8">
    <source>
        <dbReference type="EMBL" id="KAL1536947.1"/>
    </source>
</evidence>
<comment type="caution">
    <text evidence="8">The sequence shown here is derived from an EMBL/GenBank/DDBJ whole genome shotgun (WGS) entry which is preliminary data.</text>
</comment>
<keyword evidence="2" id="KW-0805">Transcription regulation</keyword>
<dbReference type="PROSITE" id="PS50863">
    <property type="entry name" value="B3"/>
    <property type="match status" value="1"/>
</dbReference>
<evidence type="ECO:0000256" key="2">
    <source>
        <dbReference type="ARBA" id="ARBA00023015"/>
    </source>
</evidence>
<name>A0ABD1FYM3_SALDI</name>
<dbReference type="GO" id="GO:0005634">
    <property type="term" value="C:nucleus"/>
    <property type="evidence" value="ECO:0007669"/>
    <property type="project" value="UniProtKB-SubCell"/>
</dbReference>
<accession>A0ABD1FYM3</accession>
<dbReference type="InterPro" id="IPR003340">
    <property type="entry name" value="B3_DNA-bd"/>
</dbReference>
<evidence type="ECO:0000256" key="1">
    <source>
        <dbReference type="ARBA" id="ARBA00004123"/>
    </source>
</evidence>
<dbReference type="EMBL" id="JBEAFC010000011">
    <property type="protein sequence ID" value="KAL1536947.1"/>
    <property type="molecule type" value="Genomic_DNA"/>
</dbReference>
<feature type="compositionally biased region" description="Polar residues" evidence="6">
    <location>
        <begin position="67"/>
        <end position="82"/>
    </location>
</feature>
<organism evidence="8 9">
    <name type="scientific">Salvia divinorum</name>
    <name type="common">Maria pastora</name>
    <name type="synonym">Diviner's sage</name>
    <dbReference type="NCBI Taxonomy" id="28513"/>
    <lineage>
        <taxon>Eukaryota</taxon>
        <taxon>Viridiplantae</taxon>
        <taxon>Streptophyta</taxon>
        <taxon>Embryophyta</taxon>
        <taxon>Tracheophyta</taxon>
        <taxon>Spermatophyta</taxon>
        <taxon>Magnoliopsida</taxon>
        <taxon>eudicotyledons</taxon>
        <taxon>Gunneridae</taxon>
        <taxon>Pentapetalae</taxon>
        <taxon>asterids</taxon>
        <taxon>lamiids</taxon>
        <taxon>Lamiales</taxon>
        <taxon>Lamiaceae</taxon>
        <taxon>Nepetoideae</taxon>
        <taxon>Mentheae</taxon>
        <taxon>Salviinae</taxon>
        <taxon>Salvia</taxon>
        <taxon>Salvia subgen. Calosphace</taxon>
    </lineage>
</organism>